<evidence type="ECO:0000313" key="2">
    <source>
        <dbReference type="EMBL" id="REE04492.1"/>
    </source>
</evidence>
<evidence type="ECO:0000259" key="1">
    <source>
        <dbReference type="PROSITE" id="PS51819"/>
    </source>
</evidence>
<comment type="caution">
    <text evidence="2">The sequence shown here is derived from an EMBL/GenBank/DDBJ whole genome shotgun (WGS) entry which is preliminary data.</text>
</comment>
<dbReference type="PANTHER" id="PTHR36437:SF2">
    <property type="entry name" value="GLYOXALASE_BLEOMYCIN RESISTANCE PROTEIN_DIOXYGENASE"/>
    <property type="match status" value="1"/>
</dbReference>
<dbReference type="Pfam" id="PF00903">
    <property type="entry name" value="Glyoxalase"/>
    <property type="match status" value="1"/>
</dbReference>
<dbReference type="PANTHER" id="PTHR36437">
    <property type="entry name" value="GLYOXALASE/BLEOMYCIN RESISTANCE PROTEIN/DIOXYGENASE"/>
    <property type="match status" value="1"/>
</dbReference>
<accession>A0A3D9LEB1</accession>
<proteinExistence type="predicted"/>
<reference evidence="2 3" key="1">
    <citation type="submission" date="2018-07" db="EMBL/GenBank/DDBJ databases">
        <title>Sequencing the genomes of 1000 actinobacteria strains.</title>
        <authorList>
            <person name="Klenk H.-P."/>
        </authorList>
    </citation>
    <scope>NUCLEOTIDE SEQUENCE [LARGE SCALE GENOMIC DNA]</scope>
    <source>
        <strain evidence="2 3">DSM 14442</strain>
    </source>
</reference>
<dbReference type="InterPro" id="IPR004360">
    <property type="entry name" value="Glyas_Fos-R_dOase_dom"/>
</dbReference>
<organism evidence="2 3">
    <name type="scientific">Citricoccus muralis</name>
    <dbReference type="NCBI Taxonomy" id="169134"/>
    <lineage>
        <taxon>Bacteria</taxon>
        <taxon>Bacillati</taxon>
        <taxon>Actinomycetota</taxon>
        <taxon>Actinomycetes</taxon>
        <taxon>Micrococcales</taxon>
        <taxon>Micrococcaceae</taxon>
        <taxon>Citricoccus</taxon>
    </lineage>
</organism>
<feature type="domain" description="VOC" evidence="1">
    <location>
        <begin position="2"/>
        <end position="127"/>
    </location>
</feature>
<dbReference type="InterPro" id="IPR037523">
    <property type="entry name" value="VOC_core"/>
</dbReference>
<evidence type="ECO:0000313" key="3">
    <source>
        <dbReference type="Proteomes" id="UP000256727"/>
    </source>
</evidence>
<name>A0A3D9LEB1_9MICC</name>
<keyword evidence="2" id="KW-0456">Lyase</keyword>
<dbReference type="SUPFAM" id="SSF54593">
    <property type="entry name" value="Glyoxalase/Bleomycin resistance protein/Dihydroxybiphenyl dioxygenase"/>
    <property type="match status" value="1"/>
</dbReference>
<dbReference type="Proteomes" id="UP000256727">
    <property type="component" value="Unassembled WGS sequence"/>
</dbReference>
<dbReference type="InterPro" id="IPR029068">
    <property type="entry name" value="Glyas_Bleomycin-R_OHBP_Dase"/>
</dbReference>
<gene>
    <name evidence="2" type="ORF">C8E99_2328</name>
</gene>
<protein>
    <submittedName>
        <fullName evidence="2">Putative enzyme related to lactoylglutathione lyase</fullName>
    </submittedName>
</protein>
<dbReference type="RefSeq" id="WP_115932413.1">
    <property type="nucleotide sequence ID" value="NZ_QREH01000001.1"/>
</dbReference>
<dbReference type="Gene3D" id="3.10.180.10">
    <property type="entry name" value="2,3-Dihydroxybiphenyl 1,2-Dioxygenase, domain 1"/>
    <property type="match status" value="1"/>
</dbReference>
<dbReference type="OrthoDB" id="197463at2"/>
<dbReference type="PROSITE" id="PS51819">
    <property type="entry name" value="VOC"/>
    <property type="match status" value="1"/>
</dbReference>
<keyword evidence="3" id="KW-1185">Reference proteome</keyword>
<dbReference type="AlphaFoldDB" id="A0A3D9LEB1"/>
<dbReference type="EMBL" id="QREH01000001">
    <property type="protein sequence ID" value="REE04492.1"/>
    <property type="molecule type" value="Genomic_DNA"/>
</dbReference>
<sequence length="127" mass="13675">MKIDQAHVLVNDQDAAKAFYTEVLGFEVETDFASGDFRWLALRAPGPDAGAALVLGRAEGAAVAFQNETRLAGMPAFVLTLTGGHEEFERIRARGAEVISEPQQQEYGGTDALINDTVGNIICLHQD</sequence>
<dbReference type="GO" id="GO:0016829">
    <property type="term" value="F:lyase activity"/>
    <property type="evidence" value="ECO:0007669"/>
    <property type="project" value="UniProtKB-KW"/>
</dbReference>